<organism evidence="11 12">
    <name type="scientific">Veillonella montpellierensis DNF00314</name>
    <dbReference type="NCBI Taxonomy" id="1401067"/>
    <lineage>
        <taxon>Bacteria</taxon>
        <taxon>Bacillati</taxon>
        <taxon>Bacillota</taxon>
        <taxon>Negativicutes</taxon>
        <taxon>Veillonellales</taxon>
        <taxon>Veillonellaceae</taxon>
        <taxon>Veillonella</taxon>
    </lineage>
</organism>
<evidence type="ECO:0000256" key="1">
    <source>
        <dbReference type="ARBA" id="ARBA00002901"/>
    </source>
</evidence>
<dbReference type="Gene3D" id="3.90.105.10">
    <property type="entry name" value="Molybdopterin biosynthesis moea protein, domain 2"/>
    <property type="match status" value="1"/>
</dbReference>
<gene>
    <name evidence="11" type="ORF">HMPREF0872_01785</name>
</gene>
<dbReference type="InterPro" id="IPR036135">
    <property type="entry name" value="MoeA_linker/N_sf"/>
</dbReference>
<evidence type="ECO:0000256" key="7">
    <source>
        <dbReference type="ARBA" id="ARBA00023150"/>
    </source>
</evidence>
<protein>
    <recommendedName>
        <fullName evidence="5 9">Molybdopterin molybdenumtransferase</fullName>
        <ecNumber evidence="4 9">2.10.1.1</ecNumber>
    </recommendedName>
</protein>
<dbReference type="Gene3D" id="2.170.190.11">
    <property type="entry name" value="Molybdopterin biosynthesis moea protein, domain 3"/>
    <property type="match status" value="1"/>
</dbReference>
<dbReference type="InterPro" id="IPR005110">
    <property type="entry name" value="MoeA_linker/N"/>
</dbReference>
<dbReference type="RefSeq" id="WP_028257187.1">
    <property type="nucleotide sequence ID" value="NZ_JRNT01000006.1"/>
</dbReference>
<evidence type="ECO:0000313" key="12">
    <source>
        <dbReference type="Proteomes" id="UP000029628"/>
    </source>
</evidence>
<feature type="domain" description="MoaB/Mog" evidence="10">
    <location>
        <begin position="179"/>
        <end position="328"/>
    </location>
</feature>
<comment type="cofactor">
    <cofactor evidence="9">
        <name>Mg(2+)</name>
        <dbReference type="ChEBI" id="CHEBI:18420"/>
    </cofactor>
</comment>
<dbReference type="EMBL" id="JRNT01000006">
    <property type="protein sequence ID" value="KGF47848.1"/>
    <property type="molecule type" value="Genomic_DNA"/>
</dbReference>
<comment type="pathway">
    <text evidence="2 9">Cofactor biosynthesis; molybdopterin biosynthesis.</text>
</comment>
<sequence>MAGIRVEEVRKKWKIALSKYSLESIVVPINEALGYILAEPIIAKTDIPAFRKSPYDGYALTYEPNCKEYKVIDVIGAGVDYKKNISKGECIKIMTGAPVPDSCDTIIMQEQCVGDGRIGTTISIQGNHVSGENIIPQGEECKCGQTVVEPGLCIDAGIISMAVGLGYTEISVYKPLTAAVITSGKEIIEPGNQLEKGQIFNSNRYLLTGLLRAAGINNISYCHISDDPTLLEKEIERVRTSIDTVDIVISTGGVSVGVFDYMPSIFERLGGDSLYRRIMMRPGAASYGCIRERYVGHTKKLQCIWGLSGNPAAAYNSWYLLALPTIYQLQGRKCTDLSVMTCKLEVVLTKKNPVDRYVQGQIILIDGKPIFRPNKLFSGSALLGLQAVNGLAKLPQGTMHYEVGDEVSVIILR</sequence>
<dbReference type="PANTHER" id="PTHR10192:SF5">
    <property type="entry name" value="GEPHYRIN"/>
    <property type="match status" value="1"/>
</dbReference>
<dbReference type="SMART" id="SM00852">
    <property type="entry name" value="MoCF_biosynth"/>
    <property type="match status" value="1"/>
</dbReference>
<dbReference type="InterPro" id="IPR036688">
    <property type="entry name" value="MoeA_C_domain_IV_sf"/>
</dbReference>
<dbReference type="InterPro" id="IPR036425">
    <property type="entry name" value="MoaB/Mog-like_dom_sf"/>
</dbReference>
<dbReference type="GO" id="GO:0046872">
    <property type="term" value="F:metal ion binding"/>
    <property type="evidence" value="ECO:0007669"/>
    <property type="project" value="UniProtKB-UniRule"/>
</dbReference>
<comment type="similarity">
    <text evidence="3 9">Belongs to the MoeA family.</text>
</comment>
<keyword evidence="7 9" id="KW-0501">Molybdenum cofactor biosynthesis</keyword>
<keyword evidence="9" id="KW-0460">Magnesium</keyword>
<name>A0A096ALB3_9FIRM</name>
<comment type="caution">
    <text evidence="11">The sequence shown here is derived from an EMBL/GenBank/DDBJ whole genome shotgun (WGS) entry which is preliminary data.</text>
</comment>
<comment type="catalytic activity">
    <reaction evidence="8">
        <text>adenylyl-molybdopterin + molybdate = Mo-molybdopterin + AMP + H(+)</text>
        <dbReference type="Rhea" id="RHEA:35047"/>
        <dbReference type="ChEBI" id="CHEBI:15378"/>
        <dbReference type="ChEBI" id="CHEBI:36264"/>
        <dbReference type="ChEBI" id="CHEBI:62727"/>
        <dbReference type="ChEBI" id="CHEBI:71302"/>
        <dbReference type="ChEBI" id="CHEBI:456215"/>
        <dbReference type="EC" id="2.10.1.1"/>
    </reaction>
</comment>
<evidence type="ECO:0000256" key="9">
    <source>
        <dbReference type="RuleBase" id="RU365090"/>
    </source>
</evidence>
<dbReference type="GO" id="GO:0005829">
    <property type="term" value="C:cytosol"/>
    <property type="evidence" value="ECO:0007669"/>
    <property type="project" value="TreeGrafter"/>
</dbReference>
<dbReference type="InterPro" id="IPR005111">
    <property type="entry name" value="MoeA_C_domain_IV"/>
</dbReference>
<keyword evidence="6 9" id="KW-0500">Molybdenum</keyword>
<evidence type="ECO:0000256" key="6">
    <source>
        <dbReference type="ARBA" id="ARBA00022505"/>
    </source>
</evidence>
<keyword evidence="9" id="KW-0808">Transferase</keyword>
<dbReference type="SUPFAM" id="SSF53218">
    <property type="entry name" value="Molybdenum cofactor biosynthesis proteins"/>
    <property type="match status" value="1"/>
</dbReference>
<evidence type="ECO:0000256" key="2">
    <source>
        <dbReference type="ARBA" id="ARBA00005046"/>
    </source>
</evidence>
<keyword evidence="9" id="KW-0479">Metal-binding</keyword>
<dbReference type="AlphaFoldDB" id="A0A096ALB3"/>
<dbReference type="CDD" id="cd00887">
    <property type="entry name" value="MoeA"/>
    <property type="match status" value="1"/>
</dbReference>
<evidence type="ECO:0000256" key="8">
    <source>
        <dbReference type="ARBA" id="ARBA00047317"/>
    </source>
</evidence>
<dbReference type="Pfam" id="PF00994">
    <property type="entry name" value="MoCF_biosynth"/>
    <property type="match status" value="1"/>
</dbReference>
<dbReference type="Proteomes" id="UP000029628">
    <property type="component" value="Unassembled WGS sequence"/>
</dbReference>
<dbReference type="Gene3D" id="3.40.980.10">
    <property type="entry name" value="MoaB/Mog-like domain"/>
    <property type="match status" value="1"/>
</dbReference>
<dbReference type="InterPro" id="IPR001453">
    <property type="entry name" value="MoaB/Mog_dom"/>
</dbReference>
<reference evidence="11 12" key="1">
    <citation type="submission" date="2014-07" db="EMBL/GenBank/DDBJ databases">
        <authorList>
            <person name="McCorrison J."/>
            <person name="Sanka R."/>
            <person name="Torralba M."/>
            <person name="Gillis M."/>
            <person name="Haft D.H."/>
            <person name="Methe B."/>
            <person name="Sutton G."/>
            <person name="Nelson K.E."/>
        </authorList>
    </citation>
    <scope>NUCLEOTIDE SEQUENCE [LARGE SCALE GENOMIC DNA]</scope>
    <source>
        <strain evidence="11 12">DNF00314</strain>
    </source>
</reference>
<dbReference type="PANTHER" id="PTHR10192">
    <property type="entry name" value="MOLYBDOPTERIN BIOSYNTHESIS PROTEIN"/>
    <property type="match status" value="1"/>
</dbReference>
<dbReference type="GO" id="GO:0061599">
    <property type="term" value="F:molybdopterin molybdotransferase activity"/>
    <property type="evidence" value="ECO:0007669"/>
    <property type="project" value="UniProtKB-UniRule"/>
</dbReference>
<dbReference type="InterPro" id="IPR038987">
    <property type="entry name" value="MoeA-like"/>
</dbReference>
<dbReference type="Gene3D" id="2.40.340.10">
    <property type="entry name" value="MoeA, C-terminal, domain IV"/>
    <property type="match status" value="1"/>
</dbReference>
<evidence type="ECO:0000256" key="4">
    <source>
        <dbReference type="ARBA" id="ARBA00013269"/>
    </source>
</evidence>
<dbReference type="GO" id="GO:0006777">
    <property type="term" value="P:Mo-molybdopterin cofactor biosynthetic process"/>
    <property type="evidence" value="ECO:0007669"/>
    <property type="project" value="UniProtKB-UniRule"/>
</dbReference>
<dbReference type="Pfam" id="PF03453">
    <property type="entry name" value="MoeA_N"/>
    <property type="match status" value="1"/>
</dbReference>
<accession>A0A096ALB3</accession>
<evidence type="ECO:0000259" key="10">
    <source>
        <dbReference type="SMART" id="SM00852"/>
    </source>
</evidence>
<dbReference type="eggNOG" id="COG0303">
    <property type="taxonomic scope" value="Bacteria"/>
</dbReference>
<dbReference type="UniPathway" id="UPA00344"/>
<evidence type="ECO:0000256" key="3">
    <source>
        <dbReference type="ARBA" id="ARBA00010763"/>
    </source>
</evidence>
<comment type="function">
    <text evidence="1 9">Catalyzes the insertion of molybdate into adenylated molybdopterin with the concomitant release of AMP.</text>
</comment>
<proteinExistence type="inferred from homology"/>
<dbReference type="SUPFAM" id="SSF63882">
    <property type="entry name" value="MoeA N-terminal region -like"/>
    <property type="match status" value="1"/>
</dbReference>
<dbReference type="EC" id="2.10.1.1" evidence="4 9"/>
<evidence type="ECO:0000313" key="11">
    <source>
        <dbReference type="EMBL" id="KGF47848.1"/>
    </source>
</evidence>
<dbReference type="SUPFAM" id="SSF63867">
    <property type="entry name" value="MoeA C-terminal domain-like"/>
    <property type="match status" value="1"/>
</dbReference>
<dbReference type="Pfam" id="PF03454">
    <property type="entry name" value="MoeA_C"/>
    <property type="match status" value="1"/>
</dbReference>
<keyword evidence="12" id="KW-1185">Reference proteome</keyword>
<evidence type="ECO:0000256" key="5">
    <source>
        <dbReference type="ARBA" id="ARBA00021108"/>
    </source>
</evidence>